<protein>
    <submittedName>
        <fullName evidence="2">Uncharacterized protein</fullName>
    </submittedName>
</protein>
<feature type="region of interest" description="Disordered" evidence="1">
    <location>
        <begin position="1"/>
        <end position="38"/>
    </location>
</feature>
<dbReference type="OrthoDB" id="7994017at2"/>
<feature type="region of interest" description="Disordered" evidence="1">
    <location>
        <begin position="128"/>
        <end position="243"/>
    </location>
</feature>
<proteinExistence type="predicted"/>
<keyword evidence="3" id="KW-1185">Reference proteome</keyword>
<dbReference type="AlphaFoldDB" id="A0A2U8W0P1"/>
<evidence type="ECO:0000256" key="1">
    <source>
        <dbReference type="SAM" id="MobiDB-lite"/>
    </source>
</evidence>
<sequence length="353" mass="35499">MGGSLARPQDRSARDSQAGALPRRDVIVPGPLRSGRRLRARPKYPPVFVPLMAALALTAAGTALLPRGASEPPPIPVDAEAARLPDLVAGSARVASVGGTGEPAAGRMPVLAAAGPLPALVRAADIPDTAQPPTSAAHAVGGGEGVETPPEPRADRIAGGGGGSEPEPHSGSSAASDERVPKAAAAEEAGARSGNSINTPDAARPRAAKASPLDPPTAAAGQSPPAFVLPPVLRDAAPSEGGGEATVSFALGAGFVRGTQATLARIGQKLEARPGRNRVTEACRQAVASEAYRDGARQVEVASAGPERRTPGGGLAAAVRVRITYDRFLGSAVREATLTCVLDRAGRIVEARV</sequence>
<dbReference type="KEGG" id="mets:DK389_02495"/>
<accession>A0A2U8W0P1</accession>
<dbReference type="EMBL" id="CP029550">
    <property type="protein sequence ID" value="AWN39605.1"/>
    <property type="molecule type" value="Genomic_DNA"/>
</dbReference>
<reference evidence="3" key="1">
    <citation type="submission" date="2018-05" db="EMBL/GenBank/DDBJ databases">
        <title>Complete Genome Sequence of Methylobacterium sp. 17SD2-17.</title>
        <authorList>
            <person name="Srinivasan S."/>
        </authorList>
    </citation>
    <scope>NUCLEOTIDE SEQUENCE [LARGE SCALE GENOMIC DNA]</scope>
    <source>
        <strain evidence="3">17SD2-17</strain>
    </source>
</reference>
<organism evidence="2 3">
    <name type="scientific">Methylobacterium durans</name>
    <dbReference type="NCBI Taxonomy" id="2202825"/>
    <lineage>
        <taxon>Bacteria</taxon>
        <taxon>Pseudomonadati</taxon>
        <taxon>Pseudomonadota</taxon>
        <taxon>Alphaproteobacteria</taxon>
        <taxon>Hyphomicrobiales</taxon>
        <taxon>Methylobacteriaceae</taxon>
        <taxon>Methylobacterium</taxon>
    </lineage>
</organism>
<gene>
    <name evidence="2" type="ORF">DK389_02495</name>
</gene>
<evidence type="ECO:0000313" key="2">
    <source>
        <dbReference type="EMBL" id="AWN39605.1"/>
    </source>
</evidence>
<name>A0A2U8W0P1_9HYPH</name>
<evidence type="ECO:0000313" key="3">
    <source>
        <dbReference type="Proteomes" id="UP000245926"/>
    </source>
</evidence>
<dbReference type="Proteomes" id="UP000245926">
    <property type="component" value="Chromosome"/>
</dbReference>